<organism evidence="2 3">
    <name type="scientific">Pseudanabaena galeata UHCC 0370</name>
    <dbReference type="NCBI Taxonomy" id="3110310"/>
    <lineage>
        <taxon>Bacteria</taxon>
        <taxon>Bacillati</taxon>
        <taxon>Cyanobacteriota</taxon>
        <taxon>Cyanophyceae</taxon>
        <taxon>Pseudanabaenales</taxon>
        <taxon>Pseudanabaenaceae</taxon>
        <taxon>Pseudanabaena</taxon>
    </lineage>
</organism>
<name>A0ABU5TPQ0_9CYAN</name>
<evidence type="ECO:0000313" key="3">
    <source>
        <dbReference type="Proteomes" id="UP001301388"/>
    </source>
</evidence>
<accession>A0ABU5TPQ0</accession>
<dbReference type="RefSeq" id="WP_323263159.1">
    <property type="nucleotide sequence ID" value="NZ_JAYGIE010000107.1"/>
</dbReference>
<evidence type="ECO:0000313" key="2">
    <source>
        <dbReference type="EMBL" id="MEA5480057.1"/>
    </source>
</evidence>
<dbReference type="Proteomes" id="UP001301388">
    <property type="component" value="Unassembled WGS sequence"/>
</dbReference>
<evidence type="ECO:0000256" key="1">
    <source>
        <dbReference type="SAM" id="MobiDB-lite"/>
    </source>
</evidence>
<feature type="region of interest" description="Disordered" evidence="1">
    <location>
        <begin position="120"/>
        <end position="140"/>
    </location>
</feature>
<reference evidence="2 3" key="1">
    <citation type="submission" date="2023-12" db="EMBL/GenBank/DDBJ databases">
        <title>Baltic Sea Cyanobacteria.</title>
        <authorList>
            <person name="Delbaje E."/>
            <person name="Fewer D.P."/>
            <person name="Shishido T.K."/>
        </authorList>
    </citation>
    <scope>NUCLEOTIDE SEQUENCE [LARGE SCALE GENOMIC DNA]</scope>
    <source>
        <strain evidence="2 3">UHCC 0370</strain>
    </source>
</reference>
<keyword evidence="3" id="KW-1185">Reference proteome</keyword>
<sequence length="140" mass="15588">MDDMTEKMLASSTIDDPVETRQLLLEMEASLPISVRFTDHGIKGLQQQLPDLELTKDKVFAIEKLLYSGDMGGILCTISAADNEKQTIISITHLKFDPSHPLADSIQQYQRKRSLALAITNSGTRRSAAKPKRKRRGFGS</sequence>
<protein>
    <submittedName>
        <fullName evidence="2">Uncharacterized protein</fullName>
    </submittedName>
</protein>
<comment type="caution">
    <text evidence="2">The sequence shown here is derived from an EMBL/GenBank/DDBJ whole genome shotgun (WGS) entry which is preliminary data.</text>
</comment>
<proteinExistence type="predicted"/>
<feature type="compositionally biased region" description="Basic residues" evidence="1">
    <location>
        <begin position="127"/>
        <end position="140"/>
    </location>
</feature>
<dbReference type="EMBL" id="JAYGIE010000107">
    <property type="protein sequence ID" value="MEA5480057.1"/>
    <property type="molecule type" value="Genomic_DNA"/>
</dbReference>
<gene>
    <name evidence="2" type="ORF">VB774_20705</name>
</gene>